<sequence>MLGSLEMTRAAFVSAVTRKDPGDYTLNVVVVRLLAIALTVSRWRPNAAPVPGVPVPTHYRTWPLVESDVEVSGIPRYLRFAVCPKAASVTDEDTFPVGTALVVETFSSAPVTGGHLRSVFVMEKVSSLDHPGLGCHSREGWAYATYDGGGRVVARDVLDCGVCRLPVM</sequence>
<dbReference type="InterPro" id="IPR032033">
    <property type="entry name" value="Cytochrome_P460"/>
</dbReference>
<dbReference type="AlphaFoldDB" id="A0A330L1U0"/>
<dbReference type="Gene3D" id="3.50.70.20">
    <property type="entry name" value="Cytochrome P460"/>
    <property type="match status" value="1"/>
</dbReference>
<organism evidence="2 3">
    <name type="scientific">Nitrospira lenta</name>
    <dbReference type="NCBI Taxonomy" id="1436998"/>
    <lineage>
        <taxon>Bacteria</taxon>
        <taxon>Pseudomonadati</taxon>
        <taxon>Nitrospirota</taxon>
        <taxon>Nitrospiria</taxon>
        <taxon>Nitrospirales</taxon>
        <taxon>Nitrospiraceae</taxon>
        <taxon>Nitrospira</taxon>
    </lineage>
</organism>
<evidence type="ECO:0000313" key="2">
    <source>
        <dbReference type="EMBL" id="SPP63731.1"/>
    </source>
</evidence>
<dbReference type="CDD" id="cd20716">
    <property type="entry name" value="cyt_P460_fam"/>
    <property type="match status" value="1"/>
</dbReference>
<dbReference type="InterPro" id="IPR038142">
    <property type="entry name" value="Cytochrome_P460_sp"/>
</dbReference>
<dbReference type="EMBL" id="OUNR01000001">
    <property type="protein sequence ID" value="SPP63731.1"/>
    <property type="molecule type" value="Genomic_DNA"/>
</dbReference>
<gene>
    <name evidence="2" type="ORF">NITLEN_10817</name>
</gene>
<dbReference type="Pfam" id="PF16694">
    <property type="entry name" value="Cytochrome_P460"/>
    <property type="match status" value="1"/>
</dbReference>
<proteinExistence type="predicted"/>
<keyword evidence="3" id="KW-1185">Reference proteome</keyword>
<dbReference type="InParanoid" id="A0A330L1U0"/>
<protein>
    <recommendedName>
        <fullName evidence="1">Cytochrome P460 domain-containing protein</fullName>
    </recommendedName>
</protein>
<name>A0A330L1U0_9BACT</name>
<dbReference type="Proteomes" id="UP000248168">
    <property type="component" value="Unassembled WGS sequence"/>
</dbReference>
<dbReference type="RefSeq" id="WP_121988216.1">
    <property type="nucleotide sequence ID" value="NZ_OUNR01000001.1"/>
</dbReference>
<evidence type="ECO:0000313" key="3">
    <source>
        <dbReference type="Proteomes" id="UP000248168"/>
    </source>
</evidence>
<accession>A0A330L1U0</accession>
<evidence type="ECO:0000259" key="1">
    <source>
        <dbReference type="Pfam" id="PF16694"/>
    </source>
</evidence>
<reference evidence="3" key="1">
    <citation type="submission" date="2018-04" db="EMBL/GenBank/DDBJ databases">
        <authorList>
            <person name="Lucker S."/>
            <person name="Sakoula D."/>
        </authorList>
    </citation>
    <scope>NUCLEOTIDE SEQUENCE [LARGE SCALE GENOMIC DNA]</scope>
</reference>
<dbReference type="OrthoDB" id="9822485at2"/>
<feature type="domain" description="Cytochrome P460" evidence="1">
    <location>
        <begin position="56"/>
        <end position="165"/>
    </location>
</feature>